<evidence type="ECO:0000256" key="1">
    <source>
        <dbReference type="SAM" id="MobiDB-lite"/>
    </source>
</evidence>
<comment type="caution">
    <text evidence="3">The sequence shown here is derived from an EMBL/GenBank/DDBJ whole genome shotgun (WGS) entry which is preliminary data.</text>
</comment>
<feature type="compositionally biased region" description="Polar residues" evidence="1">
    <location>
        <begin position="245"/>
        <end position="254"/>
    </location>
</feature>
<dbReference type="OrthoDB" id="6315753at2759"/>
<dbReference type="EMBL" id="CAIIXF020000011">
    <property type="protein sequence ID" value="CAH1798859.1"/>
    <property type="molecule type" value="Genomic_DNA"/>
</dbReference>
<evidence type="ECO:0000313" key="3">
    <source>
        <dbReference type="EMBL" id="CAH1798859.1"/>
    </source>
</evidence>
<gene>
    <name evidence="3" type="ORF">OFUS_LOCUS22941</name>
</gene>
<evidence type="ECO:0000313" key="4">
    <source>
        <dbReference type="Proteomes" id="UP000749559"/>
    </source>
</evidence>
<dbReference type="AlphaFoldDB" id="A0A8J1XJF7"/>
<feature type="compositionally biased region" description="Acidic residues" evidence="1">
    <location>
        <begin position="373"/>
        <end position="385"/>
    </location>
</feature>
<sequence length="418" mass="48383">MDQHSGLFFLSSIYVLLCSLVSLVHGDGYAKTRCFSCNYNPSKYGYHVKSYWRAVQKDAGFTACALMSYSDMDAIDKWKCGSGMCFIRKEKNGFIYRGCADQNNLPFGVTPYTRCNYKDGSLWEFCQGDLCNKGQIKDDKKCGAHKQDDYSASSGYDPCDGKCYGNPSGLFANPYDAGGYIQCGCDFVYGKACQCCRAFYMKCPYGATYDDYTKGCSQKYPVKHQPVYKSVSYYKHQTTYQYDTSYKQPKQSYPQPKHMPSYPQPKHMPSYPQPKHMPSYPQPKHMPSYPQPKHMPSYPQPKHMPSYSKPKHMPSYPQPKPMTYEQPKQVTYVVYPKPMTYEYKEPSYEKPKPQSTSYYHDQPLHDEPAAVSEELEEDEREEFNDDNTARESKDDIELASKYFSARRSKRKFYRSFGY</sequence>
<keyword evidence="4" id="KW-1185">Reference proteome</keyword>
<organism evidence="3 4">
    <name type="scientific">Owenia fusiformis</name>
    <name type="common">Polychaete worm</name>
    <dbReference type="NCBI Taxonomy" id="6347"/>
    <lineage>
        <taxon>Eukaryota</taxon>
        <taxon>Metazoa</taxon>
        <taxon>Spiralia</taxon>
        <taxon>Lophotrochozoa</taxon>
        <taxon>Annelida</taxon>
        <taxon>Polychaeta</taxon>
        <taxon>Sedentaria</taxon>
        <taxon>Canalipalpata</taxon>
        <taxon>Sabellida</taxon>
        <taxon>Oweniida</taxon>
        <taxon>Oweniidae</taxon>
        <taxon>Owenia</taxon>
    </lineage>
</organism>
<accession>A0A8J1XJF7</accession>
<feature type="signal peptide" evidence="2">
    <location>
        <begin position="1"/>
        <end position="26"/>
    </location>
</feature>
<protein>
    <submittedName>
        <fullName evidence="3">Uncharacterized protein</fullName>
    </submittedName>
</protein>
<evidence type="ECO:0000256" key="2">
    <source>
        <dbReference type="SAM" id="SignalP"/>
    </source>
</evidence>
<proteinExistence type="predicted"/>
<feature type="region of interest" description="Disordered" evidence="1">
    <location>
        <begin position="245"/>
        <end position="323"/>
    </location>
</feature>
<name>A0A8J1XJF7_OWEFU</name>
<keyword evidence="2" id="KW-0732">Signal</keyword>
<feature type="chain" id="PRO_5043658334" evidence="2">
    <location>
        <begin position="27"/>
        <end position="418"/>
    </location>
</feature>
<reference evidence="3" key="1">
    <citation type="submission" date="2022-03" db="EMBL/GenBank/DDBJ databases">
        <authorList>
            <person name="Martin C."/>
        </authorList>
    </citation>
    <scope>NUCLEOTIDE SEQUENCE</scope>
</reference>
<feature type="region of interest" description="Disordered" evidence="1">
    <location>
        <begin position="344"/>
        <end position="392"/>
    </location>
</feature>
<dbReference type="Proteomes" id="UP000749559">
    <property type="component" value="Unassembled WGS sequence"/>
</dbReference>